<gene>
    <name evidence="3" type="ORF">A7J15_09510</name>
</gene>
<keyword evidence="2" id="KW-1133">Transmembrane helix</keyword>
<feature type="transmembrane region" description="Helical" evidence="2">
    <location>
        <begin position="40"/>
        <end position="63"/>
    </location>
</feature>
<dbReference type="OrthoDB" id="4792842at2"/>
<keyword evidence="2" id="KW-0812">Transmembrane</keyword>
<keyword evidence="4" id="KW-1185">Reference proteome</keyword>
<dbReference type="EMBL" id="LXMD01000027">
    <property type="protein sequence ID" value="OCG73163.1"/>
    <property type="molecule type" value="Genomic_DNA"/>
</dbReference>
<evidence type="ECO:0000256" key="2">
    <source>
        <dbReference type="SAM" id="Phobius"/>
    </source>
</evidence>
<feature type="compositionally biased region" description="Basic and acidic residues" evidence="1">
    <location>
        <begin position="167"/>
        <end position="182"/>
    </location>
</feature>
<accession>A0A1B9N991</accession>
<reference evidence="3 4" key="1">
    <citation type="submission" date="2016-05" db="EMBL/GenBank/DDBJ databases">
        <authorList>
            <person name="Lavstsen T."/>
            <person name="Jespersen J.S."/>
        </authorList>
    </citation>
    <scope>NUCLEOTIDE SEQUENCE [LARGE SCALE GENOMIC DNA]</scope>
    <source>
        <strain evidence="3 4">YLB-01</strain>
    </source>
</reference>
<dbReference type="RefSeq" id="WP_067027296.1">
    <property type="nucleotide sequence ID" value="NZ_CP038256.1"/>
</dbReference>
<evidence type="ECO:0000313" key="4">
    <source>
        <dbReference type="Proteomes" id="UP000093355"/>
    </source>
</evidence>
<keyword evidence="2" id="KW-0472">Membrane</keyword>
<protein>
    <submittedName>
        <fullName evidence="3">Uncharacterized protein</fullName>
    </submittedName>
</protein>
<evidence type="ECO:0000313" key="3">
    <source>
        <dbReference type="EMBL" id="OCG73163.1"/>
    </source>
</evidence>
<sequence length="213" mass="22241">MSFAESLTLPEWDELPRREEPARRLRAVERTLPARRPRMAYAIVAVAGAVAIAVAQMALSVLITQDSYRVADLQQQQRALTLEAQSLQDDIAGLSSPQYLAANAAALGMVIDASPTYLRLSDAAIIGSGAAAGGSSAVDARGTAQVSNALLDGTPLVTDPNTAVQGELDRGDAAPTPEKTESAEQAPVEQAPEPEPEPVIPPPAEGLPSPTTR</sequence>
<organism evidence="3 4">
    <name type="scientific">Microbacterium sediminis</name>
    <dbReference type="NCBI Taxonomy" id="904291"/>
    <lineage>
        <taxon>Bacteria</taxon>
        <taxon>Bacillati</taxon>
        <taxon>Actinomycetota</taxon>
        <taxon>Actinomycetes</taxon>
        <taxon>Micrococcales</taxon>
        <taxon>Microbacteriaceae</taxon>
        <taxon>Microbacterium</taxon>
    </lineage>
</organism>
<evidence type="ECO:0000256" key="1">
    <source>
        <dbReference type="SAM" id="MobiDB-lite"/>
    </source>
</evidence>
<comment type="caution">
    <text evidence="3">The sequence shown here is derived from an EMBL/GenBank/DDBJ whole genome shotgun (WGS) entry which is preliminary data.</text>
</comment>
<proteinExistence type="predicted"/>
<dbReference type="AlphaFoldDB" id="A0A1B9N991"/>
<feature type="region of interest" description="Disordered" evidence="1">
    <location>
        <begin position="151"/>
        <end position="213"/>
    </location>
</feature>
<name>A0A1B9N991_9MICO</name>
<dbReference type="STRING" id="904291.A7J15_09510"/>
<dbReference type="Proteomes" id="UP000093355">
    <property type="component" value="Unassembled WGS sequence"/>
</dbReference>